<feature type="signal peptide" evidence="3">
    <location>
        <begin position="1"/>
        <end position="20"/>
    </location>
</feature>
<evidence type="ECO:0000313" key="5">
    <source>
        <dbReference type="Proteomes" id="UP000517252"/>
    </source>
</evidence>
<accession>A0A6V8QWH2</accession>
<dbReference type="OrthoDB" id="5239590at2759"/>
<dbReference type="EMBL" id="BLZH01000005">
    <property type="protein sequence ID" value="GFP55298.1"/>
    <property type="molecule type" value="Genomic_DNA"/>
</dbReference>
<evidence type="ECO:0000256" key="3">
    <source>
        <dbReference type="SAM" id="SignalP"/>
    </source>
</evidence>
<dbReference type="AlphaFoldDB" id="A0A6V8QWH2"/>
<feature type="chain" id="PRO_5027743269" description="Lpxtg-domain-containing protein" evidence="3">
    <location>
        <begin position="21"/>
        <end position="457"/>
    </location>
</feature>
<proteinExistence type="predicted"/>
<keyword evidence="2" id="KW-0812">Transmembrane</keyword>
<feature type="transmembrane region" description="Helical" evidence="2">
    <location>
        <begin position="250"/>
        <end position="270"/>
    </location>
</feature>
<name>A0A6V8QWH2_TRIAP</name>
<feature type="compositionally biased region" description="Basic and acidic residues" evidence="1">
    <location>
        <begin position="397"/>
        <end position="412"/>
    </location>
</feature>
<organism evidence="4 5">
    <name type="scientific">Trichoderma asperellum</name>
    <name type="common">Filamentous fungus</name>
    <dbReference type="NCBI Taxonomy" id="101201"/>
    <lineage>
        <taxon>Eukaryota</taxon>
        <taxon>Fungi</taxon>
        <taxon>Dikarya</taxon>
        <taxon>Ascomycota</taxon>
        <taxon>Pezizomycotina</taxon>
        <taxon>Sordariomycetes</taxon>
        <taxon>Hypocreomycetidae</taxon>
        <taxon>Hypocreales</taxon>
        <taxon>Hypocreaceae</taxon>
        <taxon>Trichoderma</taxon>
    </lineage>
</organism>
<reference evidence="4 5" key="1">
    <citation type="submission" date="2020-07" db="EMBL/GenBank/DDBJ databases">
        <title>Trichoderma asperellum IC-1 whole genome shotgun sequence.</title>
        <authorList>
            <person name="Kanamasa S."/>
            <person name="Takahashi H."/>
        </authorList>
    </citation>
    <scope>NUCLEOTIDE SEQUENCE [LARGE SCALE GENOMIC DNA]</scope>
    <source>
        <strain evidence="4 5">IC-1</strain>
    </source>
</reference>
<evidence type="ECO:0000256" key="1">
    <source>
        <dbReference type="SAM" id="MobiDB-lite"/>
    </source>
</evidence>
<feature type="region of interest" description="Disordered" evidence="1">
    <location>
        <begin position="380"/>
        <end position="457"/>
    </location>
</feature>
<keyword evidence="3" id="KW-0732">Signal</keyword>
<gene>
    <name evidence="4" type="ORF">TASIC1_0005015600</name>
</gene>
<feature type="compositionally biased region" description="Polar residues" evidence="1">
    <location>
        <begin position="380"/>
        <end position="389"/>
    </location>
</feature>
<evidence type="ECO:0000313" key="4">
    <source>
        <dbReference type="EMBL" id="GFP55298.1"/>
    </source>
</evidence>
<sequence length="457" mass="49269">MLRLLTSFAAVGAVLPAAEAIIVAPNSPCSVNCGNVLDATTPADIVCKPDEYTGGYDNGAGTVFQGCVQCELNSGYATDSNYTDNMAALCMYPAFHLCTFDLKSSLRCRAGGYNLRYAVSYCVFNEPKHDGYTNNPCITSKACGVFADAIAYHNLSAKYDDFGYCDIWPTGDTIDYLGCIQCLQVTDNYLANFVTALEAGCQQKPAAGKHLGLQGNIFSSNVVNITIPTQTPEVNPAWFDHGPLTLGGKVGIAVGGFIFLLILAGALVICRGRRRRKAFLRKLQANMPQMASNHGGWPSMPMGHDTGETPISQRPLRNWDDSPVTINTEKNFPRYFSPYSSQYNSPVSATDVNHMPWPEPALGSPRALREIGLALGSAVDVNNTANNGGNERWPLSPEDKGKMKDESYEMQHVDSAGGSVAPDKRALQVETPILGHPGYGRNSDSPPRQYDVNGPSA</sequence>
<keyword evidence="2" id="KW-1133">Transmembrane helix</keyword>
<evidence type="ECO:0000256" key="2">
    <source>
        <dbReference type="SAM" id="Phobius"/>
    </source>
</evidence>
<keyword evidence="2" id="KW-0472">Membrane</keyword>
<protein>
    <recommendedName>
        <fullName evidence="6">Lpxtg-domain-containing protein</fullName>
    </recommendedName>
</protein>
<dbReference type="Proteomes" id="UP000517252">
    <property type="component" value="Unassembled WGS sequence"/>
</dbReference>
<evidence type="ECO:0008006" key="6">
    <source>
        <dbReference type="Google" id="ProtNLM"/>
    </source>
</evidence>
<comment type="caution">
    <text evidence="4">The sequence shown here is derived from an EMBL/GenBank/DDBJ whole genome shotgun (WGS) entry which is preliminary data.</text>
</comment>